<dbReference type="PANTHER" id="PTHR38787:SF3">
    <property type="entry name" value="REGULATORY P DOMAIN-CONTAINING PROTEIN"/>
    <property type="match status" value="1"/>
</dbReference>
<organism evidence="3 4">
    <name type="scientific">Kangiella koreensis (strain DSM 16069 / JCM 12317 / KCTC 12182 / SW-125)</name>
    <dbReference type="NCBI Taxonomy" id="523791"/>
    <lineage>
        <taxon>Bacteria</taxon>
        <taxon>Pseudomonadati</taxon>
        <taxon>Pseudomonadota</taxon>
        <taxon>Gammaproteobacteria</taxon>
        <taxon>Kangiellales</taxon>
        <taxon>Kangiellaceae</taxon>
        <taxon>Kangiella</taxon>
    </lineage>
</organism>
<dbReference type="KEGG" id="kko:Kkor_2439"/>
<dbReference type="InterPro" id="IPR020008">
    <property type="entry name" value="GlyGly_CTERM"/>
</dbReference>
<dbReference type="PANTHER" id="PTHR38787">
    <property type="entry name" value="REGULATORY P DOMAIN-CONTAINING PROTEIN"/>
    <property type="match status" value="1"/>
</dbReference>
<evidence type="ECO:0000256" key="2">
    <source>
        <dbReference type="SAM" id="SignalP"/>
    </source>
</evidence>
<evidence type="ECO:0000313" key="4">
    <source>
        <dbReference type="Proteomes" id="UP000001231"/>
    </source>
</evidence>
<dbReference type="NCBIfam" id="TIGR04312">
    <property type="entry name" value="choice_anch_B"/>
    <property type="match status" value="1"/>
</dbReference>
<dbReference type="HOGENOM" id="CLU_451122_0_0_6"/>
<dbReference type="RefSeq" id="WP_015781453.1">
    <property type="nucleotide sequence ID" value="NC_013166.1"/>
</dbReference>
<dbReference type="OrthoDB" id="9815940at2"/>
<keyword evidence="3" id="KW-0401">Integrin</keyword>
<evidence type="ECO:0000256" key="1">
    <source>
        <dbReference type="SAM" id="MobiDB-lite"/>
    </source>
</evidence>
<proteinExistence type="predicted"/>
<dbReference type="Gene3D" id="2.160.20.10">
    <property type="entry name" value="Single-stranded right-handed beta-helix, Pectin lyase-like"/>
    <property type="match status" value="1"/>
</dbReference>
<accession>C7R958</accession>
<dbReference type="InterPro" id="IPR013211">
    <property type="entry name" value="LVIVD"/>
</dbReference>
<name>C7R958_KANKD</name>
<feature type="signal peptide" evidence="2">
    <location>
        <begin position="1"/>
        <end position="25"/>
    </location>
</feature>
<keyword evidence="4" id="KW-1185">Reference proteome</keyword>
<reference evidence="3 4" key="1">
    <citation type="journal article" date="2009" name="Stand. Genomic Sci.">
        <title>Complete genome sequence of Kangiella koreensis type strain (SW-125).</title>
        <authorList>
            <person name="Han C."/>
            <person name="Sikorski J."/>
            <person name="Lapidus A."/>
            <person name="Nolan M."/>
            <person name="Glavina Del Rio T."/>
            <person name="Tice H."/>
            <person name="Cheng J.F."/>
            <person name="Lucas S."/>
            <person name="Chen F."/>
            <person name="Copeland A."/>
            <person name="Ivanova N."/>
            <person name="Mavromatis K."/>
            <person name="Ovchinnikova G."/>
            <person name="Pati A."/>
            <person name="Bruce D."/>
            <person name="Goodwin L."/>
            <person name="Pitluck S."/>
            <person name="Chen A."/>
            <person name="Palaniappan K."/>
            <person name="Land M."/>
            <person name="Hauser L."/>
            <person name="Chang Y.J."/>
            <person name="Jeffries C.D."/>
            <person name="Chain P."/>
            <person name="Saunders E."/>
            <person name="Brettin T."/>
            <person name="Goker M."/>
            <person name="Tindall B.J."/>
            <person name="Bristow J."/>
            <person name="Eisen J.A."/>
            <person name="Markowitz V."/>
            <person name="Hugenholtz P."/>
            <person name="Kyrpides N.C."/>
            <person name="Klenk H.P."/>
            <person name="Detter J.C."/>
        </authorList>
    </citation>
    <scope>NUCLEOTIDE SEQUENCE [LARGE SCALE GENOMIC DNA]</scope>
    <source>
        <strain evidence="4">DSM 16069 / KCTC 12182 / SW-125</strain>
    </source>
</reference>
<evidence type="ECO:0000313" key="3">
    <source>
        <dbReference type="EMBL" id="ACV27848.1"/>
    </source>
</evidence>
<dbReference type="Pfam" id="PF08309">
    <property type="entry name" value="LVIVD"/>
    <property type="match status" value="2"/>
</dbReference>
<feature type="compositionally biased region" description="Pro residues" evidence="1">
    <location>
        <begin position="559"/>
        <end position="569"/>
    </location>
</feature>
<dbReference type="GO" id="GO:0005576">
    <property type="term" value="C:extracellular region"/>
    <property type="evidence" value="ECO:0007669"/>
    <property type="project" value="TreeGrafter"/>
</dbReference>
<feature type="chain" id="PRO_5002983238" evidence="2">
    <location>
        <begin position="26"/>
        <end position="598"/>
    </location>
</feature>
<dbReference type="InterPro" id="IPR012334">
    <property type="entry name" value="Pectin_lyas_fold"/>
</dbReference>
<dbReference type="SUPFAM" id="SSF51004">
    <property type="entry name" value="C-terminal (heme d1) domain of cytochrome cd1-nitrite reductase"/>
    <property type="match status" value="1"/>
</dbReference>
<dbReference type="InterPro" id="IPR011048">
    <property type="entry name" value="Haem_d1_sf"/>
</dbReference>
<gene>
    <name evidence="3" type="ordered locus">Kkor_2439</name>
</gene>
<dbReference type="Proteomes" id="UP000001231">
    <property type="component" value="Chromosome"/>
</dbReference>
<dbReference type="AlphaFoldDB" id="C7R958"/>
<dbReference type="EMBL" id="CP001707">
    <property type="protein sequence ID" value="ACV27848.1"/>
    <property type="molecule type" value="Genomic_DNA"/>
</dbReference>
<dbReference type="NCBIfam" id="TIGR03501">
    <property type="entry name" value="GlyGly_CTERM"/>
    <property type="match status" value="1"/>
</dbReference>
<dbReference type="GO" id="GO:0007229">
    <property type="term" value="P:integrin-mediated signaling pathway"/>
    <property type="evidence" value="ECO:0007669"/>
    <property type="project" value="UniProtKB-KW"/>
</dbReference>
<protein>
    <submittedName>
        <fullName evidence="3">Na-Ca exchanger/integrin-beta4</fullName>
    </submittedName>
</protein>
<dbReference type="eggNOG" id="COG5276">
    <property type="taxonomic scope" value="Bacteria"/>
</dbReference>
<sequence length="598" mass="65255">MKSIITVTGSIVLVLTSLLNSSVSAHSGSHPVRYVAENGSDQGDCSKPSAPCASIAYAVNQSSKGDKIHVASGTYHAGEMDIFYLLNDMVAISGGFSTQDNFTKQNPDQHLTTITGIPADYREKLANKGFHLVRDAKGLPEQRLKPEYLDLLERYQKITTSVEKQLTCANGQAGEYPCFNIDLESHLPLSQLTSSPSSANDIWGYIDLNNNREYAVMGLYNGTVLIDVTDPVNPVEVDTITGANSTWRDVKVYQYFDGDTSQYKTYAYVTTEGQGGLQIIDLSNAPDSIELVNTINVFQTAHNVYLGNINYADGTALDGHQAYLYITGSNLDNGSYRVFDLVDPVNPALVTTPSSAGYVHDATNLIIDDTRTGQCASGHNPCELFIDFNENTVDIWDTTDKSNPFKISTTSYAGASYTHSGWYSKDKNYIFIQDELDERNRGVNSTLYVMDIQDLTSPRIAGSYVGSTPAIDHNGFTLEDKYYMSNYKRGLTVLDVSNPVAPKEIGFFDTYPIPEGNDSQFDGAWGTYPYLPSGNILVSDISNGLFILKDNSEIGGSEPPAPPPSPQPEPDSGGGGSTPIWLLLGLTLFGIRRKIMSN</sequence>
<dbReference type="STRING" id="523791.Kkor_2439"/>
<keyword evidence="2" id="KW-0732">Signal</keyword>
<dbReference type="InParanoid" id="C7R958"/>
<dbReference type="InterPro" id="IPR027589">
    <property type="entry name" value="Choice_anch_B"/>
</dbReference>
<feature type="region of interest" description="Disordered" evidence="1">
    <location>
        <begin position="552"/>
        <end position="576"/>
    </location>
</feature>